<sequence length="470" mass="48578">MNLVTQAQRWYQQASPSKRRNTIIWGGCAVALGLVVAVSQFQPDRPKKLDDRLDVKVVAPPKRNVDLESIAGQLTALQRQLQDVTSKQASDQARNETSLKQLKDNVTDVAAGKLGDANLKKQLDQAIEHQIEAIWDKKKEAAERAGGGQPIAGGGTGGGSGGQLGFPELPVVSQPPAAGTDSAPPASRLRLSDERSQGGVDGATADGAGGQGAGGGTKHAAGVPPLGKPNAPSADIRGQSGGVASPTWLPAGSILTGTNLTGMDVPVSQASQKHPTPTLIRIKHEAILPNYYTADVSECFVLASGHGELSTERAKLRTERITCVRNDGGVVEASLDGYIVGEDGKAGLRGKLVSREGAAIARTVASGWLAAFGRGLGAAFALQNSGNSLSIGRSAVDQGGITLRGGRSPTEAIQGAALSGAGQGLGDAFEKIADYYMDLAKEAVPTIEVEPARKITIVLVRGTSIKFNKS</sequence>
<geneLocation type="plasmid" evidence="3 4">
    <name>unnamed1</name>
</geneLocation>
<accession>A0ABM6FGV7</accession>
<proteinExistence type="predicted"/>
<evidence type="ECO:0000256" key="1">
    <source>
        <dbReference type="SAM" id="MobiDB-lite"/>
    </source>
</evidence>
<keyword evidence="3" id="KW-0614">Plasmid</keyword>
<reference evidence="3 4" key="1">
    <citation type="submission" date="2016-10" db="EMBL/GenBank/DDBJ databases">
        <title>Complete genome sequences of three Cupriavidus strains isolated from various Malaysian environments.</title>
        <authorList>
            <person name="Abdullah A.A.-A."/>
            <person name="Shafie N.A.H."/>
            <person name="Lau N.S."/>
        </authorList>
    </citation>
    <scope>NUCLEOTIDE SEQUENCE [LARGE SCALE GENOMIC DNA]</scope>
    <source>
        <strain evidence="3 4">USMAA1020</strain>
        <plasmid evidence="3 4">unnamed1</plasmid>
    </source>
</reference>
<keyword evidence="2" id="KW-0812">Transmembrane</keyword>
<feature type="region of interest" description="Disordered" evidence="1">
    <location>
        <begin position="139"/>
        <end position="246"/>
    </location>
</feature>
<evidence type="ECO:0000256" key="2">
    <source>
        <dbReference type="SAM" id="Phobius"/>
    </source>
</evidence>
<dbReference type="InterPro" id="IPR005498">
    <property type="entry name" value="T4SS_VirB10/TraB/TrbI"/>
</dbReference>
<feature type="transmembrane region" description="Helical" evidence="2">
    <location>
        <begin position="21"/>
        <end position="41"/>
    </location>
</feature>
<feature type="compositionally biased region" description="Gly residues" evidence="1">
    <location>
        <begin position="207"/>
        <end position="217"/>
    </location>
</feature>
<dbReference type="CDD" id="cd16430">
    <property type="entry name" value="TraB"/>
    <property type="match status" value="1"/>
</dbReference>
<keyword evidence="2" id="KW-0472">Membrane</keyword>
<keyword evidence="2" id="KW-1133">Transmembrane helix</keyword>
<name>A0ABM6FGV7_9BURK</name>
<organism evidence="3 4">
    <name type="scientific">Cupriavidus malaysiensis</name>
    <dbReference type="NCBI Taxonomy" id="367825"/>
    <lineage>
        <taxon>Bacteria</taxon>
        <taxon>Pseudomonadati</taxon>
        <taxon>Pseudomonadota</taxon>
        <taxon>Betaproteobacteria</taxon>
        <taxon>Burkholderiales</taxon>
        <taxon>Burkholderiaceae</taxon>
        <taxon>Cupriavidus</taxon>
    </lineage>
</organism>
<dbReference type="EMBL" id="CP017756">
    <property type="protein sequence ID" value="AOZ11199.1"/>
    <property type="molecule type" value="Genomic_DNA"/>
</dbReference>
<protein>
    <recommendedName>
        <fullName evidence="5">Conjugal transfer protein TraB</fullName>
    </recommendedName>
</protein>
<dbReference type="Pfam" id="PF03743">
    <property type="entry name" value="TrbI"/>
    <property type="match status" value="1"/>
</dbReference>
<evidence type="ECO:0000313" key="4">
    <source>
        <dbReference type="Proteomes" id="UP000177515"/>
    </source>
</evidence>
<evidence type="ECO:0008006" key="5">
    <source>
        <dbReference type="Google" id="ProtNLM"/>
    </source>
</evidence>
<feature type="compositionally biased region" description="Gly residues" evidence="1">
    <location>
        <begin position="145"/>
        <end position="164"/>
    </location>
</feature>
<dbReference type="Proteomes" id="UP000177515">
    <property type="component" value="Plasmid unnamed1"/>
</dbReference>
<keyword evidence="4" id="KW-1185">Reference proteome</keyword>
<evidence type="ECO:0000313" key="3">
    <source>
        <dbReference type="EMBL" id="AOZ11199.1"/>
    </source>
</evidence>
<dbReference type="RefSeq" id="WP_071073848.1">
    <property type="nucleotide sequence ID" value="NZ_CP017756.1"/>
</dbReference>
<gene>
    <name evidence="3" type="ORF">BKK80_35185</name>
</gene>